<gene>
    <name evidence="2" type="primary">inlA_2</name>
    <name evidence="2" type="ORF">V202x_15820</name>
</gene>
<protein>
    <submittedName>
        <fullName evidence="2">Internalin-A</fullName>
    </submittedName>
</protein>
<accession>A0A517WSH9</accession>
<proteinExistence type="predicted"/>
<dbReference type="AlphaFoldDB" id="A0A517WSH9"/>
<dbReference type="Gene3D" id="3.80.10.10">
    <property type="entry name" value="Ribonuclease Inhibitor"/>
    <property type="match status" value="3"/>
</dbReference>
<evidence type="ECO:0000256" key="1">
    <source>
        <dbReference type="SAM" id="MobiDB-lite"/>
    </source>
</evidence>
<dbReference type="GO" id="GO:0031146">
    <property type="term" value="P:SCF-dependent proteasomal ubiquitin-dependent protein catabolic process"/>
    <property type="evidence" value="ECO:0007669"/>
    <property type="project" value="TreeGrafter"/>
</dbReference>
<dbReference type="SMART" id="SM00367">
    <property type="entry name" value="LRR_CC"/>
    <property type="match status" value="3"/>
</dbReference>
<name>A0A517WSH9_9PLAN</name>
<dbReference type="InterPro" id="IPR001611">
    <property type="entry name" value="Leu-rich_rpt"/>
</dbReference>
<dbReference type="Proteomes" id="UP000318384">
    <property type="component" value="Chromosome"/>
</dbReference>
<dbReference type="PROSITE" id="PS51450">
    <property type="entry name" value="LRR"/>
    <property type="match status" value="1"/>
</dbReference>
<sequence length="375" mass="41055">MKPLQGTVVLVFALSLIAGCTPKSEKKQTASEKSSGAIKVKEPVKTQVPPEEVNLADSLKAAGAKLKKDQDGYVIEVDLRGTQIDDHALKDIAGLSRLRYLLLNETKITDAGLEPVGKVATLQNLDLRNCNLNNKAISHLTGLSKLKALRLSGNSDIDDDAMVDINQLTNLKALMLDFLWVSGDGLSELKDLNHLEELYLAKTLVDDEGLTTLTQFPKLKKTRLSQNQISDEGLTIMAKLPQLEELDLSENSLLSDTGMEHLSGLSKLQKLNLWRVGLTDAGVEPLQGLTNLRWLNLDNTRLSNAGLKYLKDMKQLEFLHLGSTAVSDAGLADLEGLTSLKDLKLTRTAVTEKGVADLKQKLPNTEIQLKYIEGQ</sequence>
<dbReference type="RefSeq" id="WP_145172697.1">
    <property type="nucleotide sequence ID" value="NZ_CP037422.1"/>
</dbReference>
<dbReference type="PANTHER" id="PTHR13318">
    <property type="entry name" value="PARTNER OF PAIRED, ISOFORM B-RELATED"/>
    <property type="match status" value="1"/>
</dbReference>
<dbReference type="PANTHER" id="PTHR13318:SF190">
    <property type="entry name" value="PARTNER OF PAIRED, ISOFORM B"/>
    <property type="match status" value="1"/>
</dbReference>
<dbReference type="SUPFAM" id="SSF52047">
    <property type="entry name" value="RNI-like"/>
    <property type="match status" value="1"/>
</dbReference>
<organism evidence="2 3">
    <name type="scientific">Gimesia aquarii</name>
    <dbReference type="NCBI Taxonomy" id="2527964"/>
    <lineage>
        <taxon>Bacteria</taxon>
        <taxon>Pseudomonadati</taxon>
        <taxon>Planctomycetota</taxon>
        <taxon>Planctomycetia</taxon>
        <taxon>Planctomycetales</taxon>
        <taxon>Planctomycetaceae</taxon>
        <taxon>Gimesia</taxon>
    </lineage>
</organism>
<evidence type="ECO:0000313" key="2">
    <source>
        <dbReference type="EMBL" id="QDU08217.1"/>
    </source>
</evidence>
<dbReference type="InterPro" id="IPR006553">
    <property type="entry name" value="Leu-rich_rpt_Cys-con_subtyp"/>
</dbReference>
<dbReference type="OrthoDB" id="232968at2"/>
<dbReference type="Pfam" id="PF13516">
    <property type="entry name" value="LRR_6"/>
    <property type="match status" value="1"/>
</dbReference>
<reference evidence="2 3" key="1">
    <citation type="submission" date="2019-03" db="EMBL/GenBank/DDBJ databases">
        <title>Deep-cultivation of Planctomycetes and their phenomic and genomic characterization uncovers novel biology.</title>
        <authorList>
            <person name="Wiegand S."/>
            <person name="Jogler M."/>
            <person name="Boedeker C."/>
            <person name="Pinto D."/>
            <person name="Vollmers J."/>
            <person name="Rivas-Marin E."/>
            <person name="Kohn T."/>
            <person name="Peeters S.H."/>
            <person name="Heuer A."/>
            <person name="Rast P."/>
            <person name="Oberbeckmann S."/>
            <person name="Bunk B."/>
            <person name="Jeske O."/>
            <person name="Meyerdierks A."/>
            <person name="Storesund J.E."/>
            <person name="Kallscheuer N."/>
            <person name="Luecker S."/>
            <person name="Lage O.M."/>
            <person name="Pohl T."/>
            <person name="Merkel B.J."/>
            <person name="Hornburger P."/>
            <person name="Mueller R.-W."/>
            <person name="Bruemmer F."/>
            <person name="Labrenz M."/>
            <person name="Spormann A.M."/>
            <person name="Op den Camp H."/>
            <person name="Overmann J."/>
            <person name="Amann R."/>
            <person name="Jetten M.S.M."/>
            <person name="Mascher T."/>
            <person name="Medema M.H."/>
            <person name="Devos D.P."/>
            <person name="Kaster A.-K."/>
            <person name="Ovreas L."/>
            <person name="Rohde M."/>
            <person name="Galperin M.Y."/>
            <person name="Jogler C."/>
        </authorList>
    </citation>
    <scope>NUCLEOTIDE SEQUENCE [LARGE SCALE GENOMIC DNA]</scope>
    <source>
        <strain evidence="2 3">V202</strain>
    </source>
</reference>
<dbReference type="InterPro" id="IPR032675">
    <property type="entry name" value="LRR_dom_sf"/>
</dbReference>
<keyword evidence="3" id="KW-1185">Reference proteome</keyword>
<feature type="region of interest" description="Disordered" evidence="1">
    <location>
        <begin position="25"/>
        <end position="44"/>
    </location>
</feature>
<dbReference type="EMBL" id="CP037422">
    <property type="protein sequence ID" value="QDU08217.1"/>
    <property type="molecule type" value="Genomic_DNA"/>
</dbReference>
<dbReference type="PROSITE" id="PS51257">
    <property type="entry name" value="PROKAR_LIPOPROTEIN"/>
    <property type="match status" value="1"/>
</dbReference>
<evidence type="ECO:0000313" key="3">
    <source>
        <dbReference type="Proteomes" id="UP000318384"/>
    </source>
</evidence>
<dbReference type="GO" id="GO:0019005">
    <property type="term" value="C:SCF ubiquitin ligase complex"/>
    <property type="evidence" value="ECO:0007669"/>
    <property type="project" value="TreeGrafter"/>
</dbReference>